<name>A0A382PD74_9ZZZZ</name>
<gene>
    <name evidence="1" type="ORF">METZ01_LOCUS322736</name>
</gene>
<feature type="non-terminal residue" evidence="1">
    <location>
        <position position="251"/>
    </location>
</feature>
<organism evidence="1">
    <name type="scientific">marine metagenome</name>
    <dbReference type="NCBI Taxonomy" id="408172"/>
    <lineage>
        <taxon>unclassified sequences</taxon>
        <taxon>metagenomes</taxon>
        <taxon>ecological metagenomes</taxon>
    </lineage>
</organism>
<protein>
    <recommendedName>
        <fullName evidence="2">DUF885 domain-containing protein</fullName>
    </recommendedName>
</protein>
<dbReference type="PANTHER" id="PTHR33361">
    <property type="entry name" value="GLR0591 PROTEIN"/>
    <property type="match status" value="1"/>
</dbReference>
<evidence type="ECO:0000313" key="1">
    <source>
        <dbReference type="EMBL" id="SVC69882.1"/>
    </source>
</evidence>
<dbReference type="InterPro" id="IPR010281">
    <property type="entry name" value="DUF885"/>
</dbReference>
<dbReference type="PANTHER" id="PTHR33361:SF2">
    <property type="entry name" value="DUF885 DOMAIN-CONTAINING PROTEIN"/>
    <property type="match status" value="1"/>
</dbReference>
<dbReference type="Pfam" id="PF05960">
    <property type="entry name" value="DUF885"/>
    <property type="match status" value="1"/>
</dbReference>
<evidence type="ECO:0008006" key="2">
    <source>
        <dbReference type="Google" id="ProtNLM"/>
    </source>
</evidence>
<sequence>MIRAITLIVLLTIAVPLGHPEDNSERYRKQCTDIIAAKGQANSAERLWKLFDVNWEYRMISSPESATWRGYPGQNDRWSDLSMEALAVGKEDARLTLSTILSFDRAKLSEADQLNYDLFRRNAEMAVERQQFPAEFLVLNQMDGLPRDVPSMIAMMPGVRTKDYEDILARLGGIPALVDQTIALLQEGLTRGIVPPKVPLRTVSDQVSGQVHIGPMTTPMLSKFKKFPDTIPAAEQARLTEAAKAIYSDEV</sequence>
<dbReference type="AlphaFoldDB" id="A0A382PD74"/>
<reference evidence="1" key="1">
    <citation type="submission" date="2018-05" db="EMBL/GenBank/DDBJ databases">
        <authorList>
            <person name="Lanie J.A."/>
            <person name="Ng W.-L."/>
            <person name="Kazmierczak K.M."/>
            <person name="Andrzejewski T.M."/>
            <person name="Davidsen T.M."/>
            <person name="Wayne K.J."/>
            <person name="Tettelin H."/>
            <person name="Glass J.I."/>
            <person name="Rusch D."/>
            <person name="Podicherti R."/>
            <person name="Tsui H.-C.T."/>
            <person name="Winkler M.E."/>
        </authorList>
    </citation>
    <scope>NUCLEOTIDE SEQUENCE</scope>
</reference>
<accession>A0A382PD74</accession>
<dbReference type="EMBL" id="UINC01105725">
    <property type="protein sequence ID" value="SVC69882.1"/>
    <property type="molecule type" value="Genomic_DNA"/>
</dbReference>
<proteinExistence type="predicted"/>